<dbReference type="RefSeq" id="WP_011584957.1">
    <property type="nucleotide sequence ID" value="NC_008255.1"/>
</dbReference>
<dbReference type="PIRSF" id="PIRSF016719">
    <property type="entry name" value="UCP016719"/>
    <property type="match status" value="1"/>
</dbReference>
<organism evidence="4 5">
    <name type="scientific">Cytophaga hutchinsonii (strain ATCC 33406 / DSM 1761 / CIP 103989 / NBRC 15051 / NCIMB 9469 / D465)</name>
    <dbReference type="NCBI Taxonomy" id="269798"/>
    <lineage>
        <taxon>Bacteria</taxon>
        <taxon>Pseudomonadati</taxon>
        <taxon>Bacteroidota</taxon>
        <taxon>Cytophagia</taxon>
        <taxon>Cytophagales</taxon>
        <taxon>Cytophagaceae</taxon>
        <taxon>Cytophaga</taxon>
    </lineage>
</organism>
<name>A0A6N4SR33_CYTH3</name>
<dbReference type="EMBL" id="CP000383">
    <property type="protein sequence ID" value="ABG58842.1"/>
    <property type="molecule type" value="Genomic_DNA"/>
</dbReference>
<dbReference type="InterPro" id="IPR008302">
    <property type="entry name" value="NamZ"/>
</dbReference>
<dbReference type="OrthoDB" id="9801061at2"/>
<feature type="domain" description="Peptidoglycan beta-N-acetylmuramidase NamZ N-terminal" evidence="2">
    <location>
        <begin position="79"/>
        <end position="277"/>
    </location>
</feature>
<protein>
    <recommendedName>
        <fullName evidence="6">DUF1343 domain-containing protein</fullName>
    </recommendedName>
</protein>
<dbReference type="GO" id="GO:0033922">
    <property type="term" value="F:peptidoglycan beta-N-acetylmuramidase activity"/>
    <property type="evidence" value="ECO:0007669"/>
    <property type="project" value="InterPro"/>
</dbReference>
<evidence type="ECO:0000256" key="1">
    <source>
        <dbReference type="SAM" id="Phobius"/>
    </source>
</evidence>
<dbReference type="Pfam" id="PF07075">
    <property type="entry name" value="NamZ_N"/>
    <property type="match status" value="1"/>
</dbReference>
<evidence type="ECO:0000259" key="3">
    <source>
        <dbReference type="Pfam" id="PF20732"/>
    </source>
</evidence>
<sequence length="424" mass="47258">MYSHSNIQISMRIKGFLSGIIIGLPLYLIFSCSSTPSTNQIPASPAKVSHADSSQTAPPLKTGAERLEKYMALLKNKKVALVVNQTAMVKQTHLVDTLLALGVNIKKILAPEHGFRGTADAGEHVSSYVDKKTGLPVVSLYGANKKPSSEQLADIDIVVYDIQDVGVRFFTYISTLYVVMESCAENKKELLVLDRPNPNGDYVDGPVLDMKLKSFIGMLPLPVVHGLTVGELTQMIQGEKWLKDSLVCKYTVIPVDNYTHTTEYILPIKPSPNMPNNQAIRLYPSLGLFEGTNVSVGRGTYFPFQVIGSPFTTDTAFSFIPVSIDGMSKDPMHMNKKCYGFDLRKTTYKKEFDLSYVINMYALTSDKAGYFGKNNFFDKLAGTTLLKQQIIEKKSAAEIKQTWQKDLAVYKAMRKKYLLYTDFE</sequence>
<dbReference type="InterPro" id="IPR048503">
    <property type="entry name" value="NamZ_C"/>
</dbReference>
<dbReference type="KEGG" id="chu:CHU_1571"/>
<reference evidence="4 5" key="1">
    <citation type="journal article" date="2007" name="Appl. Environ. Microbiol.">
        <title>Genome sequence of the cellulolytic gliding bacterium Cytophaga hutchinsonii.</title>
        <authorList>
            <person name="Xie G."/>
            <person name="Bruce D.C."/>
            <person name="Challacombe J.F."/>
            <person name="Chertkov O."/>
            <person name="Detter J.C."/>
            <person name="Gilna P."/>
            <person name="Han C.S."/>
            <person name="Lucas S."/>
            <person name="Misra M."/>
            <person name="Myers G.L."/>
            <person name="Richardson P."/>
            <person name="Tapia R."/>
            <person name="Thayer N."/>
            <person name="Thompson L.S."/>
            <person name="Brettin T.S."/>
            <person name="Henrissat B."/>
            <person name="Wilson D.B."/>
            <person name="McBride M.J."/>
        </authorList>
    </citation>
    <scope>NUCLEOTIDE SEQUENCE [LARGE SCALE GENOMIC DNA]</scope>
    <source>
        <strain evidence="5">ATCC 33406 / DSM 1761 / CIP 103989 / NBRC 15051 / NCIMB 9469 / D465</strain>
    </source>
</reference>
<dbReference type="Proteomes" id="UP000001822">
    <property type="component" value="Chromosome"/>
</dbReference>
<evidence type="ECO:0008006" key="6">
    <source>
        <dbReference type="Google" id="ProtNLM"/>
    </source>
</evidence>
<keyword evidence="1" id="KW-0812">Transmembrane</keyword>
<dbReference type="Gene3D" id="3.90.1150.140">
    <property type="match status" value="1"/>
</dbReference>
<gene>
    <name evidence="4" type="ordered locus">CHU_1571</name>
</gene>
<dbReference type="PANTHER" id="PTHR42915:SF1">
    <property type="entry name" value="PEPTIDOGLYCAN BETA-N-ACETYLMURAMIDASE NAMZ"/>
    <property type="match status" value="1"/>
</dbReference>
<evidence type="ECO:0000313" key="5">
    <source>
        <dbReference type="Proteomes" id="UP000001822"/>
    </source>
</evidence>
<accession>A0A6N4SR33</accession>
<dbReference type="PANTHER" id="PTHR42915">
    <property type="entry name" value="HYPOTHETICAL 460 KDA PROTEIN IN FEUA-SIGW INTERGENIC REGION [PRECURSOR]"/>
    <property type="match status" value="1"/>
</dbReference>
<dbReference type="Pfam" id="PF20732">
    <property type="entry name" value="NamZ_C"/>
    <property type="match status" value="1"/>
</dbReference>
<keyword evidence="1" id="KW-0472">Membrane</keyword>
<keyword evidence="5" id="KW-1185">Reference proteome</keyword>
<dbReference type="Gene3D" id="3.40.50.12170">
    <property type="entry name" value="Uncharacterised protein PF07075, DUF1343"/>
    <property type="match status" value="1"/>
</dbReference>
<dbReference type="AlphaFoldDB" id="A0A6N4SR33"/>
<proteinExistence type="predicted"/>
<feature type="transmembrane region" description="Helical" evidence="1">
    <location>
        <begin position="12"/>
        <end position="30"/>
    </location>
</feature>
<feature type="domain" description="Peptidoglycan beta-N-acetylmuramidase NamZ C-terminal" evidence="3">
    <location>
        <begin position="282"/>
        <end position="420"/>
    </location>
</feature>
<dbReference type="InterPro" id="IPR048502">
    <property type="entry name" value="NamZ_N"/>
</dbReference>
<evidence type="ECO:0000259" key="2">
    <source>
        <dbReference type="Pfam" id="PF07075"/>
    </source>
</evidence>
<evidence type="ECO:0000313" key="4">
    <source>
        <dbReference type="EMBL" id="ABG58842.1"/>
    </source>
</evidence>
<keyword evidence="1" id="KW-1133">Transmembrane helix</keyword>